<protein>
    <submittedName>
        <fullName evidence="1">Uncharacterized protein</fullName>
    </submittedName>
</protein>
<dbReference type="RefSeq" id="WP_266338566.1">
    <property type="nucleotide sequence ID" value="NZ_JAPKNK010000003.1"/>
</dbReference>
<reference evidence="1" key="1">
    <citation type="submission" date="2022-11" db="EMBL/GenBank/DDBJ databases">
        <title>Biodiversity and phylogenetic relationships of bacteria.</title>
        <authorList>
            <person name="Machado R.A.R."/>
            <person name="Bhat A."/>
            <person name="Loulou A."/>
            <person name="Kallel S."/>
        </authorList>
    </citation>
    <scope>NUCLEOTIDE SEQUENCE</scope>
    <source>
        <strain evidence="1">K-TC2</strain>
    </source>
</reference>
<keyword evidence="2" id="KW-1185">Reference proteome</keyword>
<sequence>MRYYPYGPFELPRSDDNLIFLEDGERSLFWEGVETEECWLSNACGCYVFALRSGGGILPWYVGKAERQSFKNEALTPDKIRKYNQTLASGIRGTPVLYLYARATPGKLQFSRPSTAKHRDIGFLERSLISFALDRNPDLLNKQETALLRTLVVPGWLNTPQGKLSKAATELKSVMGY</sequence>
<dbReference type="AlphaFoldDB" id="A0A9X3EB86"/>
<comment type="caution">
    <text evidence="1">The sequence shown here is derived from an EMBL/GenBank/DDBJ whole genome shotgun (WGS) entry which is preliminary data.</text>
</comment>
<evidence type="ECO:0000313" key="1">
    <source>
        <dbReference type="EMBL" id="MCX5569605.1"/>
    </source>
</evidence>
<proteinExistence type="predicted"/>
<evidence type="ECO:0000313" key="2">
    <source>
        <dbReference type="Proteomes" id="UP001144805"/>
    </source>
</evidence>
<dbReference type="Proteomes" id="UP001144805">
    <property type="component" value="Unassembled WGS sequence"/>
</dbReference>
<dbReference type="EMBL" id="JAPKNK010000003">
    <property type="protein sequence ID" value="MCX5569605.1"/>
    <property type="molecule type" value="Genomic_DNA"/>
</dbReference>
<accession>A0A9X3EB86</accession>
<gene>
    <name evidence="1" type="ORF">OSH07_10420</name>
</gene>
<name>A0A9X3EB86_9HYPH</name>
<organism evidence="1 2">
    <name type="scientific">Kaistia nematophila</name>
    <dbReference type="NCBI Taxonomy" id="2994654"/>
    <lineage>
        <taxon>Bacteria</taxon>
        <taxon>Pseudomonadati</taxon>
        <taxon>Pseudomonadota</taxon>
        <taxon>Alphaproteobacteria</taxon>
        <taxon>Hyphomicrobiales</taxon>
        <taxon>Kaistiaceae</taxon>
        <taxon>Kaistia</taxon>
    </lineage>
</organism>